<reference evidence="1" key="2">
    <citation type="submission" date="2023-04" db="EMBL/GenBank/DDBJ databases">
        <authorList>
            <person name="Bu L."/>
            <person name="Lu L."/>
            <person name="Laidemitt M.R."/>
            <person name="Zhang S.M."/>
            <person name="Mutuku M."/>
            <person name="Mkoji G."/>
            <person name="Steinauer M."/>
            <person name="Loker E.S."/>
        </authorList>
    </citation>
    <scope>NUCLEOTIDE SEQUENCE</scope>
    <source>
        <strain evidence="1">KasaAsao</strain>
        <tissue evidence="1">Whole Snail</tissue>
    </source>
</reference>
<sequence length="530" mass="61607">MPLLRIYKTSSLDKRCNIYCHLIAKEYCTKSSHRRIHYIIGTLITRCDYTFAQIWHKESKKHIACDGKLAFFDNYEKCISCIHPGNFPLFVIQKPRPGKIEDGLIMEGLPETVDLPHQGYKGCIFTINSDNFLFRVDLESGQVLEEVYLGDSSVKFRRLQWNTIDESFIVCTTKKCQQINGRAPESGDIMQLVVLSCMPLEFICKFSITKKIFGKSTCDATIFLNILVVMHTSSYVCMYSLERIIKQSLTHQQKLYTKLQDGSSYGLYPSALTQNIEISETPECLFQVRCQQHDVMLTMPPCYYVMCPYGKNQGYECWSFKTNQKVVGGYIKPEEDEQNDRISLHADDSGRILHMKNEELRVLKLVEMSDGKERQLVDDFVIKCHEQSKHQAPIVSQSGRIIKQRRREGCIDLPERLVHTMGYSDDLDMIFLLSSAQPLSDYQAQQTYVGFYDNWNGKLLRQFVLERRAFETLERSLFYQLDTISHVIKTMDRKFECSVLKLQAVPDLTDECYTKKKEQQSPRRRVQSHR</sequence>
<evidence type="ECO:0000313" key="1">
    <source>
        <dbReference type="EMBL" id="KAK0061669.1"/>
    </source>
</evidence>
<comment type="caution">
    <text evidence="1">The sequence shown here is derived from an EMBL/GenBank/DDBJ whole genome shotgun (WGS) entry which is preliminary data.</text>
</comment>
<reference evidence="1" key="1">
    <citation type="journal article" date="2023" name="PLoS Negl. Trop. Dis.">
        <title>A genome sequence for Biomphalaria pfeifferi, the major vector snail for the human-infecting parasite Schistosoma mansoni.</title>
        <authorList>
            <person name="Bu L."/>
            <person name="Lu L."/>
            <person name="Laidemitt M.R."/>
            <person name="Zhang S.M."/>
            <person name="Mutuku M."/>
            <person name="Mkoji G."/>
            <person name="Steinauer M."/>
            <person name="Loker E.S."/>
        </authorList>
    </citation>
    <scope>NUCLEOTIDE SEQUENCE</scope>
    <source>
        <strain evidence="1">KasaAsao</strain>
    </source>
</reference>
<protein>
    <submittedName>
        <fullName evidence="1">DDB1- and CUL4-associated factor 17 isoform X1</fullName>
    </submittedName>
</protein>
<gene>
    <name evidence="1" type="ORF">Bpfe_009051</name>
</gene>
<dbReference type="GO" id="GO:0080008">
    <property type="term" value="C:Cul4-RING E3 ubiquitin ligase complex"/>
    <property type="evidence" value="ECO:0007669"/>
    <property type="project" value="TreeGrafter"/>
</dbReference>
<proteinExistence type="predicted"/>
<dbReference type="PANTHER" id="PTHR14815">
    <property type="entry name" value="DDB1- AND CUL4-ASSOCIATED FACTOR 17"/>
    <property type="match status" value="1"/>
</dbReference>
<dbReference type="InterPro" id="IPR031620">
    <property type="entry name" value="DCAF17"/>
</dbReference>
<dbReference type="EMBL" id="JASAOG010000029">
    <property type="protein sequence ID" value="KAK0061669.1"/>
    <property type="molecule type" value="Genomic_DNA"/>
</dbReference>
<dbReference type="GO" id="GO:0016567">
    <property type="term" value="P:protein ubiquitination"/>
    <property type="evidence" value="ECO:0007669"/>
    <property type="project" value="InterPro"/>
</dbReference>
<dbReference type="PANTHER" id="PTHR14815:SF2">
    <property type="entry name" value="DDB1- AND CUL4-ASSOCIATED FACTOR 17"/>
    <property type="match status" value="1"/>
</dbReference>
<name>A0AAD8FFV7_BIOPF</name>
<dbReference type="AlphaFoldDB" id="A0AAD8FFV7"/>
<dbReference type="Proteomes" id="UP001233172">
    <property type="component" value="Unassembled WGS sequence"/>
</dbReference>
<organism evidence="1 2">
    <name type="scientific">Biomphalaria pfeifferi</name>
    <name type="common">Bloodfluke planorb</name>
    <name type="synonym">Freshwater snail</name>
    <dbReference type="NCBI Taxonomy" id="112525"/>
    <lineage>
        <taxon>Eukaryota</taxon>
        <taxon>Metazoa</taxon>
        <taxon>Spiralia</taxon>
        <taxon>Lophotrochozoa</taxon>
        <taxon>Mollusca</taxon>
        <taxon>Gastropoda</taxon>
        <taxon>Heterobranchia</taxon>
        <taxon>Euthyneura</taxon>
        <taxon>Panpulmonata</taxon>
        <taxon>Hygrophila</taxon>
        <taxon>Lymnaeoidea</taxon>
        <taxon>Planorbidae</taxon>
        <taxon>Biomphalaria</taxon>
    </lineage>
</organism>
<dbReference type="Pfam" id="PF15802">
    <property type="entry name" value="DCAF17"/>
    <property type="match status" value="1"/>
</dbReference>
<evidence type="ECO:0000313" key="2">
    <source>
        <dbReference type="Proteomes" id="UP001233172"/>
    </source>
</evidence>
<keyword evidence="2" id="KW-1185">Reference proteome</keyword>
<accession>A0AAD8FFV7</accession>